<sequence length="145" mass="17054">MMNWEDIIYKRVKAVKVIALDYDEASKPMIIEIIFEMETGKLLSLKAEPNYDEIIINILSSNPPAKHPYAKVFDFINSNENSIFSHCINKSFCWLWMSRNNQNYEDVFECELHGEFDRLSLRFLVEGSEFKIGKIENMEIDFKAN</sequence>
<keyword evidence="2" id="KW-1185">Reference proteome</keyword>
<evidence type="ECO:0000313" key="2">
    <source>
        <dbReference type="Proteomes" id="UP001185092"/>
    </source>
</evidence>
<accession>A0AAE4BSJ8</accession>
<dbReference type="Pfam" id="PF19860">
    <property type="entry name" value="DUF6334"/>
    <property type="match status" value="1"/>
</dbReference>
<comment type="caution">
    <text evidence="1">The sequence shown here is derived from an EMBL/GenBank/DDBJ whole genome shotgun (WGS) entry which is preliminary data.</text>
</comment>
<name>A0AAE4BSJ8_9BACT</name>
<dbReference type="RefSeq" id="WP_309938008.1">
    <property type="nucleotide sequence ID" value="NZ_AP025305.1"/>
</dbReference>
<dbReference type="AlphaFoldDB" id="A0AAE4BSJ8"/>
<evidence type="ECO:0000313" key="1">
    <source>
        <dbReference type="EMBL" id="MDR6238497.1"/>
    </source>
</evidence>
<proteinExistence type="predicted"/>
<reference evidence="1" key="1">
    <citation type="submission" date="2023-07" db="EMBL/GenBank/DDBJ databases">
        <title>Genomic Encyclopedia of Type Strains, Phase IV (KMG-IV): sequencing the most valuable type-strain genomes for metagenomic binning, comparative biology and taxonomic classification.</title>
        <authorList>
            <person name="Goeker M."/>
        </authorList>
    </citation>
    <scope>NUCLEOTIDE SEQUENCE</scope>
    <source>
        <strain evidence="1">DSM 26174</strain>
    </source>
</reference>
<organism evidence="1 2">
    <name type="scientific">Aureibacter tunicatorum</name>
    <dbReference type="NCBI Taxonomy" id="866807"/>
    <lineage>
        <taxon>Bacteria</taxon>
        <taxon>Pseudomonadati</taxon>
        <taxon>Bacteroidota</taxon>
        <taxon>Cytophagia</taxon>
        <taxon>Cytophagales</taxon>
        <taxon>Persicobacteraceae</taxon>
        <taxon>Aureibacter</taxon>
    </lineage>
</organism>
<gene>
    <name evidence="1" type="ORF">HNQ88_001534</name>
</gene>
<protein>
    <submittedName>
        <fullName evidence="1">Uncharacterized protein</fullName>
    </submittedName>
</protein>
<dbReference type="Proteomes" id="UP001185092">
    <property type="component" value="Unassembled WGS sequence"/>
</dbReference>
<dbReference type="EMBL" id="JAVDQD010000002">
    <property type="protein sequence ID" value="MDR6238497.1"/>
    <property type="molecule type" value="Genomic_DNA"/>
</dbReference>
<dbReference type="InterPro" id="IPR046297">
    <property type="entry name" value="DUF6334"/>
</dbReference>